<dbReference type="InterPro" id="IPR003594">
    <property type="entry name" value="HATPase_dom"/>
</dbReference>
<feature type="domain" description="Histidine kinase/HSP90-like ATPase" evidence="2">
    <location>
        <begin position="18"/>
        <end position="144"/>
    </location>
</feature>
<keyword evidence="1" id="KW-0418">Kinase</keyword>
<name>A0ABV8HUI2_9ACTN</name>
<dbReference type="InterPro" id="IPR050267">
    <property type="entry name" value="Anti-sigma-factor_SerPK"/>
</dbReference>
<organism evidence="3 4">
    <name type="scientific">Streptomyces polygonati</name>
    <dbReference type="NCBI Taxonomy" id="1617087"/>
    <lineage>
        <taxon>Bacteria</taxon>
        <taxon>Bacillati</taxon>
        <taxon>Actinomycetota</taxon>
        <taxon>Actinomycetes</taxon>
        <taxon>Kitasatosporales</taxon>
        <taxon>Streptomycetaceae</taxon>
        <taxon>Streptomyces</taxon>
    </lineage>
</organism>
<dbReference type="SUPFAM" id="SSF55874">
    <property type="entry name" value="ATPase domain of HSP90 chaperone/DNA topoisomerase II/histidine kinase"/>
    <property type="match status" value="1"/>
</dbReference>
<gene>
    <name evidence="3" type="ORF">ACFO3J_30315</name>
</gene>
<dbReference type="Proteomes" id="UP001595765">
    <property type="component" value="Unassembled WGS sequence"/>
</dbReference>
<dbReference type="Pfam" id="PF13581">
    <property type="entry name" value="HATPase_c_2"/>
    <property type="match status" value="1"/>
</dbReference>
<keyword evidence="3" id="KW-0067">ATP-binding</keyword>
<dbReference type="GO" id="GO:0005524">
    <property type="term" value="F:ATP binding"/>
    <property type="evidence" value="ECO:0007669"/>
    <property type="project" value="UniProtKB-KW"/>
</dbReference>
<dbReference type="EMBL" id="JBHSBB010000029">
    <property type="protein sequence ID" value="MFC4035734.1"/>
    <property type="molecule type" value="Genomic_DNA"/>
</dbReference>
<comment type="caution">
    <text evidence="3">The sequence shown here is derived from an EMBL/GenBank/DDBJ whole genome shotgun (WGS) entry which is preliminary data.</text>
</comment>
<evidence type="ECO:0000313" key="4">
    <source>
        <dbReference type="Proteomes" id="UP001595765"/>
    </source>
</evidence>
<accession>A0ABV8HUI2</accession>
<dbReference type="PANTHER" id="PTHR35526">
    <property type="entry name" value="ANTI-SIGMA-F FACTOR RSBW-RELATED"/>
    <property type="match status" value="1"/>
</dbReference>
<reference evidence="4" key="1">
    <citation type="journal article" date="2019" name="Int. J. Syst. Evol. Microbiol.">
        <title>The Global Catalogue of Microorganisms (GCM) 10K type strain sequencing project: providing services to taxonomists for standard genome sequencing and annotation.</title>
        <authorList>
            <consortium name="The Broad Institute Genomics Platform"/>
            <consortium name="The Broad Institute Genome Sequencing Center for Infectious Disease"/>
            <person name="Wu L."/>
            <person name="Ma J."/>
        </authorList>
    </citation>
    <scope>NUCLEOTIDE SEQUENCE [LARGE SCALE GENOMIC DNA]</scope>
    <source>
        <strain evidence="4">CGMCC 4.7237</strain>
    </source>
</reference>
<dbReference type="Gene3D" id="3.30.565.10">
    <property type="entry name" value="Histidine kinase-like ATPase, C-terminal domain"/>
    <property type="match status" value="1"/>
</dbReference>
<proteinExistence type="predicted"/>
<dbReference type="RefSeq" id="WP_386436190.1">
    <property type="nucleotide sequence ID" value="NZ_JBHSBB010000029.1"/>
</dbReference>
<evidence type="ECO:0000259" key="2">
    <source>
        <dbReference type="Pfam" id="PF13581"/>
    </source>
</evidence>
<dbReference type="PANTHER" id="PTHR35526:SF3">
    <property type="entry name" value="ANTI-SIGMA-F FACTOR RSBW"/>
    <property type="match status" value="1"/>
</dbReference>
<keyword evidence="3" id="KW-0547">Nucleotide-binding</keyword>
<evidence type="ECO:0000313" key="3">
    <source>
        <dbReference type="EMBL" id="MFC4035734.1"/>
    </source>
</evidence>
<sequence>MTTQLPRHLAVAGIRLAAVLTAVAVSRAFIRQTLSTWQLDGSADAAELVASELVTNAVKSTGTTGAAAEAPNPRDIRADHLIGVQLRLQDDSLFVEVWDRGDGAPVIPEQSLTAEGGRGLFLVDALASCWDTYHPEVGGKIVWAQLSLTDPVRPSALATSLPKSAPGTLGPVPGGILHLSDLALMQRLLDGLRLPVRRDPEAVAV</sequence>
<dbReference type="CDD" id="cd16936">
    <property type="entry name" value="HATPase_RsbW-like"/>
    <property type="match status" value="1"/>
</dbReference>
<keyword evidence="4" id="KW-1185">Reference proteome</keyword>
<dbReference type="InterPro" id="IPR036890">
    <property type="entry name" value="HATPase_C_sf"/>
</dbReference>
<keyword evidence="1" id="KW-0808">Transferase</keyword>
<keyword evidence="1" id="KW-0723">Serine/threonine-protein kinase</keyword>
<evidence type="ECO:0000256" key="1">
    <source>
        <dbReference type="ARBA" id="ARBA00022527"/>
    </source>
</evidence>
<protein>
    <submittedName>
        <fullName evidence="3">ATP-binding protein</fullName>
    </submittedName>
</protein>